<evidence type="ECO:0000259" key="2">
    <source>
        <dbReference type="Pfam" id="PF13439"/>
    </source>
</evidence>
<feature type="domain" description="Glycosyltransferase subfamily 4-like N-terminal" evidence="2">
    <location>
        <begin position="16"/>
        <end position="192"/>
    </location>
</feature>
<dbReference type="Gene3D" id="3.90.550.10">
    <property type="entry name" value="Spore Coat Polysaccharide Biosynthesis Protein SpsA, Chain A"/>
    <property type="match status" value="1"/>
</dbReference>
<organism evidence="3 4">
    <name type="scientific">Paroceanicella profunda</name>
    <dbReference type="NCBI Taxonomy" id="2579971"/>
    <lineage>
        <taxon>Bacteria</taxon>
        <taxon>Pseudomonadati</taxon>
        <taxon>Pseudomonadota</taxon>
        <taxon>Alphaproteobacteria</taxon>
        <taxon>Rhodobacterales</taxon>
        <taxon>Paracoccaceae</taxon>
        <taxon>Paroceanicella</taxon>
    </lineage>
</organism>
<dbReference type="InterPro" id="IPR029044">
    <property type="entry name" value="Nucleotide-diphossugar_trans"/>
</dbReference>
<dbReference type="OrthoDB" id="9790710at2"/>
<dbReference type="Pfam" id="PF00535">
    <property type="entry name" value="Glycos_transf_2"/>
    <property type="match status" value="1"/>
</dbReference>
<dbReference type="RefSeq" id="WP_138575660.1">
    <property type="nucleotide sequence ID" value="NZ_CP040818.1"/>
</dbReference>
<dbReference type="Pfam" id="PF13439">
    <property type="entry name" value="Glyco_transf_4"/>
    <property type="match status" value="1"/>
</dbReference>
<protein>
    <submittedName>
        <fullName evidence="3">Glycosyltransferase</fullName>
    </submittedName>
</protein>
<evidence type="ECO:0000313" key="4">
    <source>
        <dbReference type="Proteomes" id="UP000305888"/>
    </source>
</evidence>
<dbReference type="PANTHER" id="PTHR43685">
    <property type="entry name" value="GLYCOSYLTRANSFERASE"/>
    <property type="match status" value="1"/>
</dbReference>
<dbReference type="SUPFAM" id="SSF53756">
    <property type="entry name" value="UDP-Glycosyltransferase/glycogen phosphorylase"/>
    <property type="match status" value="1"/>
</dbReference>
<evidence type="ECO:0000259" key="1">
    <source>
        <dbReference type="Pfam" id="PF00535"/>
    </source>
</evidence>
<evidence type="ECO:0000313" key="3">
    <source>
        <dbReference type="EMBL" id="QDL91262.1"/>
    </source>
</evidence>
<dbReference type="InterPro" id="IPR028098">
    <property type="entry name" value="Glyco_trans_4-like_N"/>
</dbReference>
<name>A0A5B8FXL8_9RHOB</name>
<keyword evidence="3" id="KW-0808">Transferase</keyword>
<keyword evidence="4" id="KW-1185">Reference proteome</keyword>
<dbReference type="SUPFAM" id="SSF53448">
    <property type="entry name" value="Nucleotide-diphospho-sugar transferases"/>
    <property type="match status" value="1"/>
</dbReference>
<feature type="domain" description="Glycosyltransferase 2-like" evidence="1">
    <location>
        <begin position="416"/>
        <end position="554"/>
    </location>
</feature>
<dbReference type="InterPro" id="IPR050834">
    <property type="entry name" value="Glycosyltransf_2"/>
</dbReference>
<dbReference type="EMBL" id="CP040818">
    <property type="protein sequence ID" value="QDL91262.1"/>
    <property type="molecule type" value="Genomic_DNA"/>
</dbReference>
<dbReference type="GO" id="GO:0016757">
    <property type="term" value="F:glycosyltransferase activity"/>
    <property type="evidence" value="ECO:0007669"/>
    <property type="project" value="UniProtKB-ARBA"/>
</dbReference>
<dbReference type="Gene3D" id="3.40.50.2000">
    <property type="entry name" value="Glycogen Phosphorylase B"/>
    <property type="match status" value="2"/>
</dbReference>
<dbReference type="Proteomes" id="UP000305888">
    <property type="component" value="Chromosome"/>
</dbReference>
<dbReference type="PANTHER" id="PTHR43685:SF2">
    <property type="entry name" value="GLYCOSYLTRANSFERASE 2-LIKE DOMAIN-CONTAINING PROTEIN"/>
    <property type="match status" value="1"/>
</dbReference>
<gene>
    <name evidence="3" type="ORF">FDP22_05380</name>
</gene>
<accession>A0A5B8FXL8</accession>
<dbReference type="InterPro" id="IPR001173">
    <property type="entry name" value="Glyco_trans_2-like"/>
</dbReference>
<proteinExistence type="predicted"/>
<dbReference type="CDD" id="cd00761">
    <property type="entry name" value="Glyco_tranf_GTA_type"/>
    <property type="match status" value="1"/>
</dbReference>
<dbReference type="AlphaFoldDB" id="A0A5B8FXL8"/>
<sequence length="661" mass="74831">MRILYVTNESPLFPAGGIATYIGYMAEAMRAQGHEVFLLSWHFTDPGPVEDPWPFAPENVRLLELSLERLRAKFPYGQHNLCTAQVLAPEIERLVGEWRIDVVEAPDFLSPALSFFQDWQTRRNRRDLLCVSYNHGFIEDFYEADQIGPKIGTQNDLSGERQQLRASDLVIAPSQVSVRRLASYGIADNVSLVREPYRFARSAPADTLRNAITYMGRISLSKGIDKLVLFANVIDELLPLERVLLIGRKVDTPFRERDIEAYVRNRLSPRLAERVAFTDMLARPEALGLLEPGAIAPCFGSAETFSYACVESIDHGLLPVVRQGTPMAEFFPAQLQHHVQDETFSDLGRMGRGFERLAADAPAVVAELQQVNAEALDPDRIAARMTREYDSALRAKRRYTQVQVQVRRPATLADITVLMPVYRPDSALMETVESLVQQTAGVPRLLICDDGTPQEAQFWFDYARMRIPDCTVLRQPNGGLLAARATLLDRADSRLSLFLDADDILDPRYIDRVLTAYNANAHTPNAVLTQRFNFQQSDEVVLRHLQHDHLHMLRNDYRMTALIETAALRDVGFDITRRNGEADDWVFWLGFAAAGYRAEMVPEPLFRYRFRTGSMSWPWSRGQTIGSLSMVRQALAAMVERRPGQARALSRALFARMSLDE</sequence>
<dbReference type="KEGG" id="ppru:FDP22_05380"/>
<reference evidence="3 4" key="1">
    <citation type="submission" date="2019-06" db="EMBL/GenBank/DDBJ databases">
        <title>Genome sequence of Rhodobacteraceae bacterium D4M1.</title>
        <authorList>
            <person name="Cao J."/>
        </authorList>
    </citation>
    <scope>NUCLEOTIDE SEQUENCE [LARGE SCALE GENOMIC DNA]</scope>
    <source>
        <strain evidence="3 4">D4M1</strain>
    </source>
</reference>